<dbReference type="Pfam" id="PF00646">
    <property type="entry name" value="F-box"/>
    <property type="match status" value="1"/>
</dbReference>
<dbReference type="SMART" id="SM00256">
    <property type="entry name" value="FBOX"/>
    <property type="match status" value="1"/>
</dbReference>
<evidence type="ECO:0000259" key="1">
    <source>
        <dbReference type="PROSITE" id="PS50181"/>
    </source>
</evidence>
<dbReference type="PANTHER" id="PTHR31672:SF13">
    <property type="entry name" value="F-BOX PROTEIN CPR30-LIKE"/>
    <property type="match status" value="1"/>
</dbReference>
<dbReference type="STRING" id="74649.A0A2P6Q9S8"/>
<accession>A0A2P6Q9S8</accession>
<organism evidence="2 3">
    <name type="scientific">Rosa chinensis</name>
    <name type="common">China rose</name>
    <dbReference type="NCBI Taxonomy" id="74649"/>
    <lineage>
        <taxon>Eukaryota</taxon>
        <taxon>Viridiplantae</taxon>
        <taxon>Streptophyta</taxon>
        <taxon>Embryophyta</taxon>
        <taxon>Tracheophyta</taxon>
        <taxon>Spermatophyta</taxon>
        <taxon>Magnoliopsida</taxon>
        <taxon>eudicotyledons</taxon>
        <taxon>Gunneridae</taxon>
        <taxon>Pentapetalae</taxon>
        <taxon>rosids</taxon>
        <taxon>fabids</taxon>
        <taxon>Rosales</taxon>
        <taxon>Rosaceae</taxon>
        <taxon>Rosoideae</taxon>
        <taxon>Rosoideae incertae sedis</taxon>
        <taxon>Rosa</taxon>
    </lineage>
</organism>
<proteinExistence type="predicted"/>
<comment type="caution">
    <text evidence="2">The sequence shown here is derived from an EMBL/GenBank/DDBJ whole genome shotgun (WGS) entry which is preliminary data.</text>
</comment>
<gene>
    <name evidence="2" type="ORF">RchiOBHm_Chr5g0030021</name>
</gene>
<dbReference type="SUPFAM" id="SSF81383">
    <property type="entry name" value="F-box domain"/>
    <property type="match status" value="1"/>
</dbReference>
<feature type="domain" description="F-box" evidence="1">
    <location>
        <begin position="35"/>
        <end position="82"/>
    </location>
</feature>
<dbReference type="InterPro" id="IPR001810">
    <property type="entry name" value="F-box_dom"/>
</dbReference>
<dbReference type="Gramene" id="PRQ30938">
    <property type="protein sequence ID" value="PRQ30938"/>
    <property type="gene ID" value="RchiOBHm_Chr5g0030021"/>
</dbReference>
<protein>
    <submittedName>
        <fullName evidence="2">Putative F-box domain-containing protein</fullName>
    </submittedName>
</protein>
<dbReference type="PROSITE" id="PS50181">
    <property type="entry name" value="FBOX"/>
    <property type="match status" value="1"/>
</dbReference>
<reference evidence="2 3" key="1">
    <citation type="journal article" date="2018" name="Nat. Genet.">
        <title>The Rosa genome provides new insights in the design of modern roses.</title>
        <authorList>
            <person name="Bendahmane M."/>
        </authorList>
    </citation>
    <scope>NUCLEOTIDE SEQUENCE [LARGE SCALE GENOMIC DNA]</scope>
    <source>
        <strain evidence="3">cv. Old Blush</strain>
    </source>
</reference>
<sequence length="398" mass="45017">MTSIFRFSLINTVLVIFRKSRRLCQNIISESSHTMAVPGNFPEDLIEEILLKLPIKSLIRFSEVCKSWNSLIKSPNFIYTQLNHTIQSNNQNDSHLLLLEGLLSSTKIFLLHPAHNPTFDVDKKLTEPSAINTTAVSFSLKNFSVVGTCNGLVCLANYIHGVAVIWNPIVRKYVILPSCSVRSLSGFVRFAFGYVSRTNDYKVLKTVVCDQKPSHVEVWSLARGSWMSLDAAIIPPDFKPRDYSYLRYPFVNGALHWVGLRHGVIMTFDMSTELFGEIMMPEVVTRDAENKFISKYRESLALLCKSNENSIHIWVMKEYGSADSWIQLSTLPQGSWTRPLCFTESCDELVLQRDGVGLQSVDLKSKTVNKLPVNIYLYSMNSYTESLVLLGDSNAVSY</sequence>
<dbReference type="InterPro" id="IPR036047">
    <property type="entry name" value="F-box-like_dom_sf"/>
</dbReference>
<dbReference type="InterPro" id="IPR050796">
    <property type="entry name" value="SCF_F-box_component"/>
</dbReference>
<dbReference type="EMBL" id="PDCK01000043">
    <property type="protein sequence ID" value="PRQ30938.1"/>
    <property type="molecule type" value="Genomic_DNA"/>
</dbReference>
<dbReference type="CDD" id="cd22157">
    <property type="entry name" value="F-box_AtFBW1-like"/>
    <property type="match status" value="1"/>
</dbReference>
<keyword evidence="3" id="KW-1185">Reference proteome</keyword>
<dbReference type="Pfam" id="PF07734">
    <property type="entry name" value="FBA_1"/>
    <property type="match status" value="1"/>
</dbReference>
<evidence type="ECO:0000313" key="3">
    <source>
        <dbReference type="Proteomes" id="UP000238479"/>
    </source>
</evidence>
<dbReference type="AlphaFoldDB" id="A0A2P6Q9S8"/>
<name>A0A2P6Q9S8_ROSCH</name>
<dbReference type="Gene3D" id="1.20.1280.50">
    <property type="match status" value="1"/>
</dbReference>
<dbReference type="Proteomes" id="UP000238479">
    <property type="component" value="Chromosome 5"/>
</dbReference>
<dbReference type="NCBIfam" id="TIGR01640">
    <property type="entry name" value="F_box_assoc_1"/>
    <property type="match status" value="1"/>
</dbReference>
<dbReference type="PANTHER" id="PTHR31672">
    <property type="entry name" value="BNACNNG10540D PROTEIN"/>
    <property type="match status" value="1"/>
</dbReference>
<dbReference type="OMA" id="EHSHITI"/>
<evidence type="ECO:0000313" key="2">
    <source>
        <dbReference type="EMBL" id="PRQ30938.1"/>
    </source>
</evidence>
<dbReference type="InterPro" id="IPR017451">
    <property type="entry name" value="F-box-assoc_interact_dom"/>
</dbReference>
<dbReference type="InterPro" id="IPR006527">
    <property type="entry name" value="F-box-assoc_dom_typ1"/>
</dbReference>